<dbReference type="RefSeq" id="WP_147168618.1">
    <property type="nucleotide sequence ID" value="NZ_VOOR01000039.1"/>
</dbReference>
<dbReference type="NCBIfam" id="TIGR04183">
    <property type="entry name" value="Por_Secre_tail"/>
    <property type="match status" value="1"/>
</dbReference>
<organism evidence="3 4">
    <name type="scientific">Phaeodactylibacter luteus</name>
    <dbReference type="NCBI Taxonomy" id="1564516"/>
    <lineage>
        <taxon>Bacteria</taxon>
        <taxon>Pseudomonadati</taxon>
        <taxon>Bacteroidota</taxon>
        <taxon>Saprospiria</taxon>
        <taxon>Saprospirales</taxon>
        <taxon>Haliscomenobacteraceae</taxon>
        <taxon>Phaeodactylibacter</taxon>
    </lineage>
</organism>
<protein>
    <submittedName>
        <fullName evidence="3">T9SS type A sorting domain-containing protein</fullName>
    </submittedName>
</protein>
<dbReference type="EMBL" id="VOOR01000039">
    <property type="protein sequence ID" value="TXB62034.1"/>
    <property type="molecule type" value="Genomic_DNA"/>
</dbReference>
<dbReference type="Proteomes" id="UP000321580">
    <property type="component" value="Unassembled WGS sequence"/>
</dbReference>
<keyword evidence="4" id="KW-1185">Reference proteome</keyword>
<reference evidence="3 4" key="1">
    <citation type="submission" date="2019-08" db="EMBL/GenBank/DDBJ databases">
        <title>Genome of Phaeodactylibacter luteus.</title>
        <authorList>
            <person name="Bowman J.P."/>
        </authorList>
    </citation>
    <scope>NUCLEOTIDE SEQUENCE [LARGE SCALE GENOMIC DNA]</scope>
    <source>
        <strain evidence="3 4">KCTC 42180</strain>
    </source>
</reference>
<evidence type="ECO:0000259" key="2">
    <source>
        <dbReference type="Pfam" id="PF18962"/>
    </source>
</evidence>
<dbReference type="AlphaFoldDB" id="A0A5C6RJD2"/>
<name>A0A5C6RJD2_9BACT</name>
<dbReference type="OrthoDB" id="617614at2"/>
<feature type="chain" id="PRO_5022857747" evidence="1">
    <location>
        <begin position="35"/>
        <end position="479"/>
    </location>
</feature>
<accession>A0A5C6RJD2</accession>
<feature type="signal peptide" evidence="1">
    <location>
        <begin position="1"/>
        <end position="34"/>
    </location>
</feature>
<evidence type="ECO:0000256" key="1">
    <source>
        <dbReference type="SAM" id="SignalP"/>
    </source>
</evidence>
<feature type="domain" description="Secretion system C-terminal sorting" evidence="2">
    <location>
        <begin position="406"/>
        <end position="477"/>
    </location>
</feature>
<dbReference type="InterPro" id="IPR026444">
    <property type="entry name" value="Secre_tail"/>
</dbReference>
<comment type="caution">
    <text evidence="3">The sequence shown here is derived from an EMBL/GenBank/DDBJ whole genome shotgun (WGS) entry which is preliminary data.</text>
</comment>
<keyword evidence="1" id="KW-0732">Signal</keyword>
<dbReference type="InterPro" id="IPR018247">
    <property type="entry name" value="EF_Hand_1_Ca_BS"/>
</dbReference>
<evidence type="ECO:0000313" key="3">
    <source>
        <dbReference type="EMBL" id="TXB62034.1"/>
    </source>
</evidence>
<sequence>MRTNHTPTAFRFRAALIRAALLLLSLWQPLTAYSSGPPNCEAHFLFTEALDGTFYAYSDGHNPQDSLSWSINGYPIPAPAQTATLHFEVPQGDTAWVCLSIFGPQGCTDSFCAPVTSGSDEDLCILSDCIYPGDANGDRKANIYDLPNIGLGYGLAGPPRTYLPDASHPTLWAPNAGPDWAHSNQGVNYKHFDCDGDGFIDDYDVAAIQENYAPDLNTTVATGGEGSPPVYLAFDEDHYLIDGGNEFVHVTAGIYAGSESYPAQDLHALALSFAYPYELTLPFSISVDYNEEAFLGTSEALLRTERDLLEFGESRYDIAWARKNIGGAAGQSRLATVNFIVSSDIIMGRFEPEIPFTTVITGLALIGAEGDTLSTNVITTDTTLLVDESFISQSGSRSLPSPAVQVYPNPAGDAVWLKAQGFSQGFTAIIADLQGRPVKAAYSTTPDFRLQIADLPEGIYILKAQNGDRQAISRMVIAR</sequence>
<dbReference type="Pfam" id="PF18962">
    <property type="entry name" value="Por_Secre_tail"/>
    <property type="match status" value="1"/>
</dbReference>
<proteinExistence type="predicted"/>
<gene>
    <name evidence="3" type="ORF">FRY97_16255</name>
</gene>
<evidence type="ECO:0000313" key="4">
    <source>
        <dbReference type="Proteomes" id="UP000321580"/>
    </source>
</evidence>
<dbReference type="PROSITE" id="PS00018">
    <property type="entry name" value="EF_HAND_1"/>
    <property type="match status" value="1"/>
</dbReference>